<dbReference type="GO" id="GO:0016020">
    <property type="term" value="C:membrane"/>
    <property type="evidence" value="ECO:0007669"/>
    <property type="project" value="UniProtKB-SubCell"/>
</dbReference>
<accession>A0A9W8TJ76</accession>
<comment type="caution">
    <text evidence="9">The sequence shown here is derived from an EMBL/GenBank/DDBJ whole genome shotgun (WGS) entry which is preliminary data.</text>
</comment>
<evidence type="ECO:0000256" key="4">
    <source>
        <dbReference type="ARBA" id="ARBA00023136"/>
    </source>
</evidence>
<evidence type="ECO:0000313" key="10">
    <source>
        <dbReference type="Proteomes" id="UP001148614"/>
    </source>
</evidence>
<feature type="transmembrane region" description="Helical" evidence="7">
    <location>
        <begin position="142"/>
        <end position="160"/>
    </location>
</feature>
<dbReference type="EMBL" id="JANPWZ010001960">
    <property type="protein sequence ID" value="KAJ3562069.1"/>
    <property type="molecule type" value="Genomic_DNA"/>
</dbReference>
<organism evidence="9 10">
    <name type="scientific">Xylaria arbuscula</name>
    <dbReference type="NCBI Taxonomy" id="114810"/>
    <lineage>
        <taxon>Eukaryota</taxon>
        <taxon>Fungi</taxon>
        <taxon>Dikarya</taxon>
        <taxon>Ascomycota</taxon>
        <taxon>Pezizomycotina</taxon>
        <taxon>Sordariomycetes</taxon>
        <taxon>Xylariomycetidae</taxon>
        <taxon>Xylariales</taxon>
        <taxon>Xylariaceae</taxon>
        <taxon>Xylaria</taxon>
    </lineage>
</organism>
<dbReference type="Pfam" id="PF20684">
    <property type="entry name" value="Fung_rhodopsin"/>
    <property type="match status" value="1"/>
</dbReference>
<evidence type="ECO:0000256" key="2">
    <source>
        <dbReference type="ARBA" id="ARBA00022692"/>
    </source>
</evidence>
<sequence>MASTESMAPMIQGVIWVITAFSLIMANVRFYIKWKYRGKLWFDDYILLSAAHRHVPAGPVGGRPSLDYARADQLCDHATPVGDDQREAICVVCDSLAGGGGHTSRHSPFRLVYTLRENLRPFYPWNLHWPGRGTRLRPVEKVGASLAMSLGILSGVVTIVKATYTNQIVDNDWTYSSADLFIWNVVEPASVIIAASLPNLRVFVIKNSRHLKASIRIGSSSALGMRGRSRRTDDVSLENVHNTIKAISAGTDRRRGEGRTWITSRERGDGESEKSIYYATGDLPRLAIVQTSTFAVEYPEEPSPTLSPRKDR</sequence>
<gene>
    <name evidence="9" type="ORF">NPX13_g8704</name>
</gene>
<reference evidence="9" key="1">
    <citation type="submission" date="2022-07" db="EMBL/GenBank/DDBJ databases">
        <title>Genome Sequence of Xylaria arbuscula.</title>
        <authorList>
            <person name="Buettner E."/>
        </authorList>
    </citation>
    <scope>NUCLEOTIDE SEQUENCE</scope>
    <source>
        <strain evidence="9">VT107</strain>
    </source>
</reference>
<dbReference type="VEuPathDB" id="FungiDB:F4678DRAFT_412133"/>
<comment type="similarity">
    <text evidence="5">Belongs to the SAT4 family.</text>
</comment>
<evidence type="ECO:0000256" key="6">
    <source>
        <dbReference type="SAM" id="MobiDB-lite"/>
    </source>
</evidence>
<dbReference type="PANTHER" id="PTHR33048">
    <property type="entry name" value="PTH11-LIKE INTEGRAL MEMBRANE PROTEIN (AFU_ORTHOLOGUE AFUA_5G11245)"/>
    <property type="match status" value="1"/>
</dbReference>
<feature type="domain" description="Rhodopsin" evidence="8">
    <location>
        <begin position="136"/>
        <end position="204"/>
    </location>
</feature>
<proteinExistence type="inferred from homology"/>
<dbReference type="PANTHER" id="PTHR33048:SF42">
    <property type="entry name" value="INTEGRAL MEMBRANE PROTEIN"/>
    <property type="match status" value="1"/>
</dbReference>
<keyword evidence="4 7" id="KW-0472">Membrane</keyword>
<evidence type="ECO:0000256" key="5">
    <source>
        <dbReference type="ARBA" id="ARBA00038359"/>
    </source>
</evidence>
<feature type="transmembrane region" description="Helical" evidence="7">
    <location>
        <begin position="13"/>
        <end position="32"/>
    </location>
</feature>
<dbReference type="InterPro" id="IPR049326">
    <property type="entry name" value="Rhodopsin_dom_fungi"/>
</dbReference>
<comment type="subcellular location">
    <subcellularLocation>
        <location evidence="1">Membrane</location>
        <topology evidence="1">Multi-pass membrane protein</topology>
    </subcellularLocation>
</comment>
<evidence type="ECO:0000256" key="7">
    <source>
        <dbReference type="SAM" id="Phobius"/>
    </source>
</evidence>
<evidence type="ECO:0000256" key="3">
    <source>
        <dbReference type="ARBA" id="ARBA00022989"/>
    </source>
</evidence>
<keyword evidence="3 7" id="KW-1133">Transmembrane helix</keyword>
<dbReference type="Proteomes" id="UP001148614">
    <property type="component" value="Unassembled WGS sequence"/>
</dbReference>
<protein>
    <recommendedName>
        <fullName evidence="8">Rhodopsin domain-containing protein</fullName>
    </recommendedName>
</protein>
<evidence type="ECO:0000256" key="1">
    <source>
        <dbReference type="ARBA" id="ARBA00004141"/>
    </source>
</evidence>
<evidence type="ECO:0000259" key="8">
    <source>
        <dbReference type="Pfam" id="PF20684"/>
    </source>
</evidence>
<name>A0A9W8TJ76_9PEZI</name>
<evidence type="ECO:0000313" key="9">
    <source>
        <dbReference type="EMBL" id="KAJ3562069.1"/>
    </source>
</evidence>
<dbReference type="AlphaFoldDB" id="A0A9W8TJ76"/>
<keyword evidence="2 7" id="KW-0812">Transmembrane</keyword>
<feature type="region of interest" description="Disordered" evidence="6">
    <location>
        <begin position="251"/>
        <end position="273"/>
    </location>
</feature>
<feature type="transmembrane region" description="Helical" evidence="7">
    <location>
        <begin position="180"/>
        <end position="204"/>
    </location>
</feature>
<keyword evidence="10" id="KW-1185">Reference proteome</keyword>
<dbReference type="InterPro" id="IPR052337">
    <property type="entry name" value="SAT4-like"/>
</dbReference>